<dbReference type="Proteomes" id="UP000063699">
    <property type="component" value="Chromosome"/>
</dbReference>
<gene>
    <name evidence="1" type="ORF">AOZ06_15280</name>
</gene>
<dbReference type="AlphaFoldDB" id="A0A0N9I0B5"/>
<keyword evidence="2" id="KW-1185">Reference proteome</keyword>
<accession>A0A0N9I0B5</accession>
<dbReference type="KEGG" id="kphy:AOZ06_15280"/>
<evidence type="ECO:0000313" key="2">
    <source>
        <dbReference type="Proteomes" id="UP000063699"/>
    </source>
</evidence>
<sequence length="67" mass="7586">MFRSPRSKDEPEVLRLEEALADRATAELSYTGVSINLLAMRPEIYLLLLINDPSWPREEQRIAATAG</sequence>
<organism evidence="1 2">
    <name type="scientific">Kibdelosporangium phytohabitans</name>
    <dbReference type="NCBI Taxonomy" id="860235"/>
    <lineage>
        <taxon>Bacteria</taxon>
        <taxon>Bacillati</taxon>
        <taxon>Actinomycetota</taxon>
        <taxon>Actinomycetes</taxon>
        <taxon>Pseudonocardiales</taxon>
        <taxon>Pseudonocardiaceae</taxon>
        <taxon>Kibdelosporangium</taxon>
    </lineage>
</organism>
<evidence type="ECO:0000313" key="1">
    <source>
        <dbReference type="EMBL" id="ALG08099.1"/>
    </source>
</evidence>
<proteinExistence type="predicted"/>
<name>A0A0N9I0B5_9PSEU</name>
<protein>
    <submittedName>
        <fullName evidence="1">Uncharacterized protein</fullName>
    </submittedName>
</protein>
<dbReference type="EMBL" id="CP012752">
    <property type="protein sequence ID" value="ALG08099.1"/>
    <property type="molecule type" value="Genomic_DNA"/>
</dbReference>
<reference evidence="1 2" key="1">
    <citation type="submission" date="2015-07" db="EMBL/GenBank/DDBJ databases">
        <title>Genome sequencing of Kibdelosporangium phytohabitans.</title>
        <authorList>
            <person name="Qin S."/>
            <person name="Xing K."/>
        </authorList>
    </citation>
    <scope>NUCLEOTIDE SEQUENCE [LARGE SCALE GENOMIC DNA]</scope>
    <source>
        <strain evidence="1 2">KLBMP1111</strain>
    </source>
</reference>